<organism evidence="8 9">
    <name type="scientific">Brachionus calyciflorus</name>
    <dbReference type="NCBI Taxonomy" id="104777"/>
    <lineage>
        <taxon>Eukaryota</taxon>
        <taxon>Metazoa</taxon>
        <taxon>Spiralia</taxon>
        <taxon>Gnathifera</taxon>
        <taxon>Rotifera</taxon>
        <taxon>Eurotatoria</taxon>
        <taxon>Monogononta</taxon>
        <taxon>Pseudotrocha</taxon>
        <taxon>Ploima</taxon>
        <taxon>Brachionidae</taxon>
        <taxon>Brachionus</taxon>
    </lineage>
</organism>
<feature type="region of interest" description="Disordered" evidence="7">
    <location>
        <begin position="1"/>
        <end position="24"/>
    </location>
</feature>
<dbReference type="OrthoDB" id="10258141at2759"/>
<protein>
    <recommendedName>
        <fullName evidence="6">Vacuolar protein sorting-associated protein 35</fullName>
    </recommendedName>
</protein>
<dbReference type="GO" id="GO:0006886">
    <property type="term" value="P:intracellular protein transport"/>
    <property type="evidence" value="ECO:0007669"/>
    <property type="project" value="TreeGrafter"/>
</dbReference>
<name>A0A814C7P1_9BILA</name>
<dbReference type="EMBL" id="CAJNOC010002488">
    <property type="protein sequence ID" value="CAF0936289.1"/>
    <property type="molecule type" value="Genomic_DNA"/>
</dbReference>
<keyword evidence="4 6" id="KW-0653">Protein transport</keyword>
<dbReference type="GO" id="GO:0042147">
    <property type="term" value="P:retrograde transport, endosome to Golgi"/>
    <property type="evidence" value="ECO:0007669"/>
    <property type="project" value="InterPro"/>
</dbReference>
<keyword evidence="9" id="KW-1185">Reference proteome</keyword>
<comment type="function">
    <text evidence="6">Plays a role in vesicular protein sorting.</text>
</comment>
<evidence type="ECO:0000313" key="8">
    <source>
        <dbReference type="EMBL" id="CAF0936289.1"/>
    </source>
</evidence>
<dbReference type="Pfam" id="PF03635">
    <property type="entry name" value="Vps35"/>
    <property type="match status" value="1"/>
</dbReference>
<dbReference type="InterPro" id="IPR042491">
    <property type="entry name" value="Vps35_C"/>
</dbReference>
<feature type="compositionally biased region" description="Polar residues" evidence="7">
    <location>
        <begin position="1"/>
        <end position="23"/>
    </location>
</feature>
<keyword evidence="5" id="KW-0472">Membrane</keyword>
<evidence type="ECO:0000256" key="1">
    <source>
        <dbReference type="ARBA" id="ARBA00004170"/>
    </source>
</evidence>
<dbReference type="PANTHER" id="PTHR11099:SF0">
    <property type="entry name" value="VACUOLAR PROTEIN SORTING-ASSOCIATED PROTEIN 35"/>
    <property type="match status" value="1"/>
</dbReference>
<comment type="subcellular location">
    <subcellularLocation>
        <location evidence="1">Membrane</location>
        <topology evidence="1">Peripheral membrane protein</topology>
    </subcellularLocation>
</comment>
<dbReference type="Gene3D" id="1.25.40.660">
    <property type="entry name" value="Vacuolar protein sorting-associated protein 35, helical subcomplex Vps35-C"/>
    <property type="match status" value="1"/>
</dbReference>
<evidence type="ECO:0000256" key="2">
    <source>
        <dbReference type="ARBA" id="ARBA00006536"/>
    </source>
</evidence>
<comment type="similarity">
    <text evidence="2 6">Belongs to the VPS35 family.</text>
</comment>
<evidence type="ECO:0000256" key="5">
    <source>
        <dbReference type="ARBA" id="ARBA00023136"/>
    </source>
</evidence>
<dbReference type="AlphaFoldDB" id="A0A814C7P1"/>
<keyword evidence="3 6" id="KW-0813">Transport</keyword>
<dbReference type="InterPro" id="IPR005378">
    <property type="entry name" value="Vps35"/>
</dbReference>
<comment type="caution">
    <text evidence="8">The sequence shown here is derived from an EMBL/GenBank/DDBJ whole genome shotgun (WGS) entry which is preliminary data.</text>
</comment>
<evidence type="ECO:0000256" key="6">
    <source>
        <dbReference type="PIRNR" id="PIRNR009375"/>
    </source>
</evidence>
<sequence length="811" mass="94096">MPPTNASNTHNMASTSSNLTQDKQLQDAKVSIKTDALLMKKSLDKIELLDGIKHASDMLNKLSSIAKMNNVDVPMQLSPKNYYEIYMNVTDELRHLETFMIDEFQKGFKFDDLYELVQYSPAIIPRLYLLITVGTVYIKIQEYSRKIILKDLVEMCRGVQHPLRGLFLRNYLLQCTKNLLPDCVVSDNEEDGDINDSIEFILLNFSEMNKLWVRMQHQGHTRMKEKREQERKELRLLVGTNLVRLSQLESINVDLYSSTVLPRLLEQVVNCNDEIAQEYLMECIIQVFPDEFHVKTLEMYLKACTNLHEDVNIRNVITSLVDRFIKTTVKLDTDETATEQQATIFDIFSRQISEIISSRPNMAVHDIVALHTTVLNLAIKCYPDRIDYVDKVLEITDTIFNNMNLDHIQSNSQVSKELIKMLKIPIDLYKDILKLLRIKYYTILYEHLDYVGRKTMCQYLLNNALENETKIESPDDADGLLQLINPLIVDSSDKPADYEQDAEDFIEEQTLVARLIHLMQSPNLDEQFLIINLARKHFGAFGKDRIRYTLPPLVFRAYELAYNYKQTSEQDEKWDKKCDKIFKFCFQTINALIKAELPAELAFRLFLNGSQVLCEIAYENCENILYEFISQAIALYDEDIATNKFNSISLIIGTCQKILHIFGEENCDSLRQNCVNRAAKLLKKPDQCRAVALCTNLFWNCKPRHSDGVSLRDAQKVNECLKKCVKIAAQCVDTSAQFELHVEILNYYIHYFEMQNENITIDMLNELIAKIKQDSTGLDKSQNECQMILEQFDRSLNYMRKKSIVFDGILF</sequence>
<dbReference type="GO" id="GO:0005829">
    <property type="term" value="C:cytosol"/>
    <property type="evidence" value="ECO:0007669"/>
    <property type="project" value="GOC"/>
</dbReference>
<gene>
    <name evidence="8" type="ORF">OXX778_LOCUS13179</name>
</gene>
<evidence type="ECO:0000256" key="4">
    <source>
        <dbReference type="ARBA" id="ARBA00022927"/>
    </source>
</evidence>
<dbReference type="Proteomes" id="UP000663879">
    <property type="component" value="Unassembled WGS sequence"/>
</dbReference>
<evidence type="ECO:0000313" key="9">
    <source>
        <dbReference type="Proteomes" id="UP000663879"/>
    </source>
</evidence>
<accession>A0A814C7P1</accession>
<evidence type="ECO:0000256" key="7">
    <source>
        <dbReference type="SAM" id="MobiDB-lite"/>
    </source>
</evidence>
<proteinExistence type="inferred from homology"/>
<dbReference type="PANTHER" id="PTHR11099">
    <property type="entry name" value="VACUOLAR SORTING PROTEIN 35"/>
    <property type="match status" value="1"/>
</dbReference>
<dbReference type="GO" id="GO:0030906">
    <property type="term" value="C:retromer, cargo-selective complex"/>
    <property type="evidence" value="ECO:0007669"/>
    <property type="project" value="InterPro"/>
</dbReference>
<evidence type="ECO:0000256" key="3">
    <source>
        <dbReference type="ARBA" id="ARBA00022448"/>
    </source>
</evidence>
<dbReference type="GO" id="GO:0005770">
    <property type="term" value="C:late endosome"/>
    <property type="evidence" value="ECO:0007669"/>
    <property type="project" value="TreeGrafter"/>
</dbReference>
<dbReference type="PIRSF" id="PIRSF009375">
    <property type="entry name" value="Retromer_Vps35"/>
    <property type="match status" value="1"/>
</dbReference>
<reference evidence="8" key="1">
    <citation type="submission" date="2021-02" db="EMBL/GenBank/DDBJ databases">
        <authorList>
            <person name="Nowell W R."/>
        </authorList>
    </citation>
    <scope>NUCLEOTIDE SEQUENCE</scope>
    <source>
        <strain evidence="8">Ploen Becks lab</strain>
    </source>
</reference>